<dbReference type="SUPFAM" id="SSF55816">
    <property type="entry name" value="5'-nucleotidase (syn. UDP-sugar hydrolase), C-terminal domain"/>
    <property type="match status" value="1"/>
</dbReference>
<dbReference type="AlphaFoldDB" id="A0A6L3V2W6"/>
<evidence type="ECO:0000256" key="9">
    <source>
        <dbReference type="ARBA" id="ARBA00022801"/>
    </source>
</evidence>
<dbReference type="GO" id="GO:0046872">
    <property type="term" value="F:metal ion binding"/>
    <property type="evidence" value="ECO:0007669"/>
    <property type="project" value="UniProtKB-KW"/>
</dbReference>
<dbReference type="EMBL" id="WBOS01000007">
    <property type="protein sequence ID" value="KAB2333280.1"/>
    <property type="molecule type" value="Genomic_DNA"/>
</dbReference>
<dbReference type="Pfam" id="PF02872">
    <property type="entry name" value="5_nucleotid_C"/>
    <property type="match status" value="1"/>
</dbReference>
<keyword evidence="8 11" id="KW-0547">Nucleotide-binding</keyword>
<dbReference type="InterPro" id="IPR008334">
    <property type="entry name" value="5'-Nucleotdase_C"/>
</dbReference>
<dbReference type="GO" id="GO:0030288">
    <property type="term" value="C:outer membrane-bounded periplasmic space"/>
    <property type="evidence" value="ECO:0007669"/>
    <property type="project" value="TreeGrafter"/>
</dbReference>
<dbReference type="OrthoDB" id="9775118at2"/>
<dbReference type="PROSITE" id="PS00786">
    <property type="entry name" value="5_NUCLEOTIDASE_2"/>
    <property type="match status" value="1"/>
</dbReference>
<evidence type="ECO:0000256" key="11">
    <source>
        <dbReference type="RuleBase" id="RU362119"/>
    </source>
</evidence>
<keyword evidence="9 11" id="KW-0378">Hydrolase</keyword>
<evidence type="ECO:0000256" key="8">
    <source>
        <dbReference type="ARBA" id="ARBA00022741"/>
    </source>
</evidence>
<dbReference type="CDD" id="cd07410">
    <property type="entry name" value="MPP_CpdB_N"/>
    <property type="match status" value="1"/>
</dbReference>
<dbReference type="Gene3D" id="3.90.780.10">
    <property type="entry name" value="5'-Nucleotidase, C-terminal domain"/>
    <property type="match status" value="1"/>
</dbReference>
<dbReference type="InterPro" id="IPR004843">
    <property type="entry name" value="Calcineurin-like_PHP"/>
</dbReference>
<feature type="domain" description="Calcineurin-like phosphoesterase" evidence="12">
    <location>
        <begin position="10"/>
        <end position="242"/>
    </location>
</feature>
<dbReference type="InterPro" id="IPR006146">
    <property type="entry name" value="5'-Nucleotdase_CS"/>
</dbReference>
<dbReference type="GO" id="GO:0008254">
    <property type="term" value="F:3'-nucleotidase activity"/>
    <property type="evidence" value="ECO:0007669"/>
    <property type="project" value="UniProtKB-EC"/>
</dbReference>
<dbReference type="GO" id="GO:0009166">
    <property type="term" value="P:nucleotide catabolic process"/>
    <property type="evidence" value="ECO:0007669"/>
    <property type="project" value="InterPro"/>
</dbReference>
<dbReference type="InterPro" id="IPR006179">
    <property type="entry name" value="5_nucleotidase/apyrase"/>
</dbReference>
<keyword evidence="10" id="KW-0511">Multifunctional enzyme</keyword>
<evidence type="ECO:0000313" key="14">
    <source>
        <dbReference type="EMBL" id="KAB2333280.1"/>
    </source>
</evidence>
<comment type="catalytic activity">
    <reaction evidence="2">
        <text>a nucleoside 2',3'-cyclic phosphate + H2O = a nucleoside 3'-phosphate + H(+)</text>
        <dbReference type="Rhea" id="RHEA:19621"/>
        <dbReference type="ChEBI" id="CHEBI:15377"/>
        <dbReference type="ChEBI" id="CHEBI:15378"/>
        <dbReference type="ChEBI" id="CHEBI:66949"/>
        <dbReference type="ChEBI" id="CHEBI:66954"/>
        <dbReference type="EC" id="3.1.4.16"/>
    </reaction>
</comment>
<dbReference type="InterPro" id="IPR041827">
    <property type="entry name" value="CpdB_N"/>
</dbReference>
<proteinExistence type="inferred from homology"/>
<keyword evidence="15" id="KW-1185">Reference proteome</keyword>
<keyword evidence="6" id="KW-0479">Metal-binding</keyword>
<comment type="cofactor">
    <cofactor evidence="3">
        <name>a divalent metal cation</name>
        <dbReference type="ChEBI" id="CHEBI:60240"/>
    </cofactor>
</comment>
<evidence type="ECO:0000256" key="6">
    <source>
        <dbReference type="ARBA" id="ARBA00022723"/>
    </source>
</evidence>
<gene>
    <name evidence="14" type="ORF">F7731_15575</name>
</gene>
<feature type="domain" description="5'-Nucleotidase C-terminal" evidence="13">
    <location>
        <begin position="328"/>
        <end position="485"/>
    </location>
</feature>
<comment type="caution">
    <text evidence="14">The sequence shown here is derived from an EMBL/GenBank/DDBJ whole genome shotgun (WGS) entry which is preliminary data.</text>
</comment>
<organism evidence="14 15">
    <name type="scientific">Cytobacillus depressus</name>
    <dbReference type="NCBI Taxonomy" id="1602942"/>
    <lineage>
        <taxon>Bacteria</taxon>
        <taxon>Bacillati</taxon>
        <taxon>Bacillota</taxon>
        <taxon>Bacilli</taxon>
        <taxon>Bacillales</taxon>
        <taxon>Bacillaceae</taxon>
        <taxon>Cytobacillus</taxon>
    </lineage>
</organism>
<evidence type="ECO:0000256" key="4">
    <source>
        <dbReference type="ARBA" id="ARBA00004196"/>
    </source>
</evidence>
<dbReference type="InterPro" id="IPR029052">
    <property type="entry name" value="Metallo-depent_PP-like"/>
</dbReference>
<dbReference type="PANTHER" id="PTHR11575">
    <property type="entry name" value="5'-NUCLEOTIDASE-RELATED"/>
    <property type="match status" value="1"/>
</dbReference>
<evidence type="ECO:0000256" key="7">
    <source>
        <dbReference type="ARBA" id="ARBA00022729"/>
    </source>
</evidence>
<evidence type="ECO:0000259" key="13">
    <source>
        <dbReference type="Pfam" id="PF02872"/>
    </source>
</evidence>
<evidence type="ECO:0000256" key="3">
    <source>
        <dbReference type="ARBA" id="ARBA00001968"/>
    </source>
</evidence>
<evidence type="ECO:0000256" key="1">
    <source>
        <dbReference type="ARBA" id="ARBA00000527"/>
    </source>
</evidence>
<evidence type="ECO:0000313" key="15">
    <source>
        <dbReference type="Proteomes" id="UP000481030"/>
    </source>
</evidence>
<dbReference type="Pfam" id="PF00149">
    <property type="entry name" value="Metallophos"/>
    <property type="match status" value="1"/>
</dbReference>
<accession>A0A6L3V2W6</accession>
<protein>
    <submittedName>
        <fullName evidence="14">Bifunctional metallophosphatase/5'-nucleotidase</fullName>
    </submittedName>
</protein>
<keyword evidence="7" id="KW-0732">Signal</keyword>
<dbReference type="GO" id="GO:0000166">
    <property type="term" value="F:nucleotide binding"/>
    <property type="evidence" value="ECO:0007669"/>
    <property type="project" value="UniProtKB-KW"/>
</dbReference>
<dbReference type="SUPFAM" id="SSF56300">
    <property type="entry name" value="Metallo-dependent phosphatases"/>
    <property type="match status" value="1"/>
</dbReference>
<dbReference type="PRINTS" id="PR01607">
    <property type="entry name" value="APYRASEFAMLY"/>
</dbReference>
<evidence type="ECO:0000256" key="2">
    <source>
        <dbReference type="ARBA" id="ARBA00001730"/>
    </source>
</evidence>
<dbReference type="RefSeq" id="WP_151535705.1">
    <property type="nucleotide sequence ID" value="NZ_WBOS01000007.1"/>
</dbReference>
<dbReference type="Gene3D" id="3.60.21.10">
    <property type="match status" value="1"/>
</dbReference>
<comment type="similarity">
    <text evidence="5 11">Belongs to the 5'-nucleotidase family.</text>
</comment>
<comment type="catalytic activity">
    <reaction evidence="1">
        <text>a ribonucleoside 3'-phosphate + H2O = a ribonucleoside + phosphate</text>
        <dbReference type="Rhea" id="RHEA:10144"/>
        <dbReference type="ChEBI" id="CHEBI:13197"/>
        <dbReference type="ChEBI" id="CHEBI:15377"/>
        <dbReference type="ChEBI" id="CHEBI:18254"/>
        <dbReference type="ChEBI" id="CHEBI:43474"/>
        <dbReference type="EC" id="3.1.3.6"/>
    </reaction>
</comment>
<name>A0A6L3V2W6_9BACI</name>
<comment type="subcellular location">
    <subcellularLocation>
        <location evidence="4">Cell envelope</location>
    </subcellularLocation>
</comment>
<dbReference type="Proteomes" id="UP000481030">
    <property type="component" value="Unassembled WGS sequence"/>
</dbReference>
<evidence type="ECO:0000256" key="5">
    <source>
        <dbReference type="ARBA" id="ARBA00006654"/>
    </source>
</evidence>
<evidence type="ECO:0000259" key="12">
    <source>
        <dbReference type="Pfam" id="PF00149"/>
    </source>
</evidence>
<dbReference type="GO" id="GO:0008663">
    <property type="term" value="F:2',3'-cyclic-nucleotide 2'-phosphodiesterase activity"/>
    <property type="evidence" value="ECO:0007669"/>
    <property type="project" value="UniProtKB-EC"/>
</dbReference>
<sequence length="522" mass="59379">MDNEQSIKITILCTSDIHGTIYPIHYANNEPVEWGFSKIATKIKMEKDRDPHLLLIDNGDLIQGSPLTYHYAQFLREQEQPMVRLLNQLAYDAAVIGNHEFNYGLEFLEQAINESKFPWLSANLLDSISGSPYFGKPYIIKEVKTVKIAILGITTHYIPNWEKAEHIQGIEFSDALQETKKWVSYIKENEKPDVLIVSYHGGFERDLGTGEPTEVLSGENQGFAICQEIEGIDVLLTGHQHRMLTGMINGVEIIQPSFKGQAVGKVTLTLNKEKEIVAKNSDLLLVDDVEADREVLQLAALYEEKTQKWLDTPIGILDHDMLITDPLQVRIQDHPLIEFINYVQMDVAGVEISNTALFDNSSPGFPKNVTMRDIVANYIYPNTLTVLRLTGHDIKAALEQSASYFTIDQAGEIAVNPSFIEPKPQHYNYDMWEGIEYILDISKPIGQRVTKLHFKGEPLHLDSTFDVVMNNYRATGGGNYMMFKDKPVVKEIPMDMSELIANYIRKRKYIQASLNQNWKVIW</sequence>
<reference evidence="14 15" key="1">
    <citation type="journal article" date="2016" name="Antonie Van Leeuwenhoek">
        <title>Bacillus depressus sp. nov., isolated from soil of a sunflower field.</title>
        <authorList>
            <person name="Wei X."/>
            <person name="Xin D."/>
            <person name="Xin Y."/>
            <person name="Zhang H."/>
            <person name="Wang T."/>
            <person name="Zhang J."/>
        </authorList>
    </citation>
    <scope>NUCLEOTIDE SEQUENCE [LARGE SCALE GENOMIC DNA]</scope>
    <source>
        <strain evidence="14 15">BZ1</strain>
    </source>
</reference>
<evidence type="ECO:0000256" key="10">
    <source>
        <dbReference type="ARBA" id="ARBA00023268"/>
    </source>
</evidence>
<dbReference type="InterPro" id="IPR036907">
    <property type="entry name" value="5'-Nucleotdase_C_sf"/>
</dbReference>
<dbReference type="PANTHER" id="PTHR11575:SF6">
    <property type="entry name" value="2',3'-CYCLIC-NUCLEOTIDE 2'-PHOSPHODIESTERASE_3'-NUCLEOTIDASE"/>
    <property type="match status" value="1"/>
</dbReference>